<organism evidence="1 2">
    <name type="scientific">Prunus dulcis</name>
    <name type="common">Almond</name>
    <name type="synonym">Amygdalus dulcis</name>
    <dbReference type="NCBI Taxonomy" id="3755"/>
    <lineage>
        <taxon>Eukaryota</taxon>
        <taxon>Viridiplantae</taxon>
        <taxon>Streptophyta</taxon>
        <taxon>Embryophyta</taxon>
        <taxon>Tracheophyta</taxon>
        <taxon>Spermatophyta</taxon>
        <taxon>Magnoliopsida</taxon>
        <taxon>eudicotyledons</taxon>
        <taxon>Gunneridae</taxon>
        <taxon>Pentapetalae</taxon>
        <taxon>rosids</taxon>
        <taxon>fabids</taxon>
        <taxon>Rosales</taxon>
        <taxon>Rosaceae</taxon>
        <taxon>Amygdaloideae</taxon>
        <taxon>Amygdaleae</taxon>
        <taxon>Prunus</taxon>
    </lineage>
</organism>
<dbReference type="EMBL" id="JAJFAZ020000006">
    <property type="protein sequence ID" value="KAI5322565.1"/>
    <property type="molecule type" value="Genomic_DNA"/>
</dbReference>
<protein>
    <recommendedName>
        <fullName evidence="3">Transposable element protein</fullName>
    </recommendedName>
</protein>
<gene>
    <name evidence="1" type="ORF">L3X38_031637</name>
</gene>
<evidence type="ECO:0008006" key="3">
    <source>
        <dbReference type="Google" id="ProtNLM"/>
    </source>
</evidence>
<reference evidence="1 2" key="1">
    <citation type="journal article" date="2022" name="G3 (Bethesda)">
        <title>Whole-genome sequence and methylome profiling of the almond [Prunus dulcis (Mill.) D.A. Webb] cultivar 'Nonpareil'.</title>
        <authorList>
            <person name="D'Amico-Willman K.M."/>
            <person name="Ouma W.Z."/>
            <person name="Meulia T."/>
            <person name="Sideli G.M."/>
            <person name="Gradziel T.M."/>
            <person name="Fresnedo-Ramirez J."/>
        </authorList>
    </citation>
    <scope>NUCLEOTIDE SEQUENCE [LARGE SCALE GENOMIC DNA]</scope>
    <source>
        <strain evidence="1">Clone GOH B32 T37-40</strain>
    </source>
</reference>
<evidence type="ECO:0000313" key="1">
    <source>
        <dbReference type="EMBL" id="KAI5322565.1"/>
    </source>
</evidence>
<sequence length="120" mass="13625">MDYSLCYKGFPNMVEGYSDANWITDNETVKSTSGYIFLLGGAAILWGSKKQTIISRSSMESKLIALDITCTEAEWIKSLLMDMPLEKKPLPALSIYYYCKAIIDLVNQSHTNRKMNTTYM</sequence>
<dbReference type="Proteomes" id="UP001054821">
    <property type="component" value="Chromosome 6"/>
</dbReference>
<keyword evidence="2" id="KW-1185">Reference proteome</keyword>
<evidence type="ECO:0000313" key="2">
    <source>
        <dbReference type="Proteomes" id="UP001054821"/>
    </source>
</evidence>
<proteinExistence type="predicted"/>
<dbReference type="AlphaFoldDB" id="A0AAD4VCK3"/>
<dbReference type="PANTHER" id="PTHR11439">
    <property type="entry name" value="GAG-POL-RELATED RETROTRANSPOSON"/>
    <property type="match status" value="1"/>
</dbReference>
<dbReference type="PANTHER" id="PTHR11439:SF440">
    <property type="entry name" value="INTEGRASE CATALYTIC DOMAIN-CONTAINING PROTEIN"/>
    <property type="match status" value="1"/>
</dbReference>
<comment type="caution">
    <text evidence="1">The sequence shown here is derived from an EMBL/GenBank/DDBJ whole genome shotgun (WGS) entry which is preliminary data.</text>
</comment>
<name>A0AAD4VCK3_PRUDU</name>
<accession>A0AAD4VCK3</accession>
<dbReference type="CDD" id="cd09272">
    <property type="entry name" value="RNase_HI_RT_Ty1"/>
    <property type="match status" value="1"/>
</dbReference>